<protein>
    <submittedName>
        <fullName evidence="1">Uncharacterized protein</fullName>
    </submittedName>
</protein>
<proteinExistence type="predicted"/>
<evidence type="ECO:0000313" key="1">
    <source>
        <dbReference type="EMBL" id="QHU18855.1"/>
    </source>
</evidence>
<accession>A0A6C0KLI8</accession>
<dbReference type="AlphaFoldDB" id="A0A6C0KLI8"/>
<reference evidence="1" key="1">
    <citation type="journal article" date="2020" name="Nature">
        <title>Giant virus diversity and host interactions through global metagenomics.</title>
        <authorList>
            <person name="Schulz F."/>
            <person name="Roux S."/>
            <person name="Paez-Espino D."/>
            <person name="Jungbluth S."/>
            <person name="Walsh D.A."/>
            <person name="Denef V.J."/>
            <person name="McMahon K.D."/>
            <person name="Konstantinidis K.T."/>
            <person name="Eloe-Fadrosh E.A."/>
            <person name="Kyrpides N.C."/>
            <person name="Woyke T."/>
        </authorList>
    </citation>
    <scope>NUCLEOTIDE SEQUENCE</scope>
    <source>
        <strain evidence="1">GVMAG-S-3300013006-158</strain>
    </source>
</reference>
<sequence length="79" mass="9295">MYIVIRYDEKQGVEKIMDIVENYEDMVHYQGVLFQKDSSLRIVSSTFTESVHGRCVPFATNGHYSYYVQYQKAVKEPSF</sequence>
<dbReference type="EMBL" id="MN740939">
    <property type="protein sequence ID" value="QHU18855.1"/>
    <property type="molecule type" value="Genomic_DNA"/>
</dbReference>
<organism evidence="1">
    <name type="scientific">viral metagenome</name>
    <dbReference type="NCBI Taxonomy" id="1070528"/>
    <lineage>
        <taxon>unclassified sequences</taxon>
        <taxon>metagenomes</taxon>
        <taxon>organismal metagenomes</taxon>
    </lineage>
</organism>
<name>A0A6C0KLI8_9ZZZZ</name>